<evidence type="ECO:0000313" key="3">
    <source>
        <dbReference type="EMBL" id="EAR83789.1"/>
    </source>
</evidence>
<dbReference type="PROSITE" id="PS51465">
    <property type="entry name" value="KAZAL_2"/>
    <property type="match status" value="1"/>
</dbReference>
<dbReference type="Gene3D" id="3.30.60.30">
    <property type="match status" value="1"/>
</dbReference>
<keyword evidence="1" id="KW-0732">Signal</keyword>
<dbReference type="OrthoDB" id="6614329at2759"/>
<dbReference type="eggNOG" id="ENOG502T0KT">
    <property type="taxonomic scope" value="Eukaryota"/>
</dbReference>
<keyword evidence="4" id="KW-1185">Reference proteome</keyword>
<organism evidence="3 4">
    <name type="scientific">Tetrahymena thermophila (strain SB210)</name>
    <dbReference type="NCBI Taxonomy" id="312017"/>
    <lineage>
        <taxon>Eukaryota</taxon>
        <taxon>Sar</taxon>
        <taxon>Alveolata</taxon>
        <taxon>Ciliophora</taxon>
        <taxon>Intramacronucleata</taxon>
        <taxon>Oligohymenophorea</taxon>
        <taxon>Hymenostomatida</taxon>
        <taxon>Tetrahymenina</taxon>
        <taxon>Tetrahymenidae</taxon>
        <taxon>Tetrahymena</taxon>
    </lineage>
</organism>
<name>I7MCF3_TETTS</name>
<dbReference type="AlphaFoldDB" id="I7MCF3"/>
<dbReference type="KEGG" id="tet:TTHERM_00823460"/>
<proteinExistence type="predicted"/>
<evidence type="ECO:0000259" key="2">
    <source>
        <dbReference type="PROSITE" id="PS51465"/>
    </source>
</evidence>
<dbReference type="RefSeq" id="XP_001031452.1">
    <property type="nucleotide sequence ID" value="XM_001031452.3"/>
</dbReference>
<feature type="signal peptide" evidence="1">
    <location>
        <begin position="1"/>
        <end position="16"/>
    </location>
</feature>
<dbReference type="InParanoid" id="I7MCF3"/>
<evidence type="ECO:0000256" key="1">
    <source>
        <dbReference type="SAM" id="SignalP"/>
    </source>
</evidence>
<feature type="chain" id="PRO_5003712351" evidence="1">
    <location>
        <begin position="17"/>
        <end position="154"/>
    </location>
</feature>
<sequence length="154" mass="17120">MNKILIAIVILGVCTAANIKCTAEQKKAEFCTMEYMPVCGVKINSNNRFSQTVATYGNKCSACADKDVEFYITGECEQYPKEATFCHPDAHLNKACTREYFPVCGLFDQSIQCFRFPCGMNYSNKCSACINEHVAYLVPGNCEEMKLPSGNNSE</sequence>
<dbReference type="InterPro" id="IPR002350">
    <property type="entry name" value="Kazal_dom"/>
</dbReference>
<evidence type="ECO:0000313" key="4">
    <source>
        <dbReference type="Proteomes" id="UP000009168"/>
    </source>
</evidence>
<feature type="domain" description="Kazal-like" evidence="2">
    <location>
        <begin position="15"/>
        <end position="78"/>
    </location>
</feature>
<accession>I7MCF3</accession>
<gene>
    <name evidence="3" type="ORF">TTHERM_00823460</name>
</gene>
<protein>
    <submittedName>
        <fullName evidence="3">Kazal-type proteinase inhibitor 1</fullName>
    </submittedName>
</protein>
<reference evidence="4" key="1">
    <citation type="journal article" date="2006" name="PLoS Biol.">
        <title>Macronuclear genome sequence of the ciliate Tetrahymena thermophila, a model eukaryote.</title>
        <authorList>
            <person name="Eisen J.A."/>
            <person name="Coyne R.S."/>
            <person name="Wu M."/>
            <person name="Wu D."/>
            <person name="Thiagarajan M."/>
            <person name="Wortman J.R."/>
            <person name="Badger J.H."/>
            <person name="Ren Q."/>
            <person name="Amedeo P."/>
            <person name="Jones K.M."/>
            <person name="Tallon L.J."/>
            <person name="Delcher A.L."/>
            <person name="Salzberg S.L."/>
            <person name="Silva J.C."/>
            <person name="Haas B.J."/>
            <person name="Majoros W.H."/>
            <person name="Farzad M."/>
            <person name="Carlton J.M."/>
            <person name="Smith R.K. Jr."/>
            <person name="Garg J."/>
            <person name="Pearlman R.E."/>
            <person name="Karrer K.M."/>
            <person name="Sun L."/>
            <person name="Manning G."/>
            <person name="Elde N.C."/>
            <person name="Turkewitz A.P."/>
            <person name="Asai D.J."/>
            <person name="Wilkes D.E."/>
            <person name="Wang Y."/>
            <person name="Cai H."/>
            <person name="Collins K."/>
            <person name="Stewart B.A."/>
            <person name="Lee S.R."/>
            <person name="Wilamowska K."/>
            <person name="Weinberg Z."/>
            <person name="Ruzzo W.L."/>
            <person name="Wloga D."/>
            <person name="Gaertig J."/>
            <person name="Frankel J."/>
            <person name="Tsao C.-C."/>
            <person name="Gorovsky M.A."/>
            <person name="Keeling P.J."/>
            <person name="Waller R.F."/>
            <person name="Patron N.J."/>
            <person name="Cherry J.M."/>
            <person name="Stover N.A."/>
            <person name="Krieger C.J."/>
            <person name="del Toro C."/>
            <person name="Ryder H.F."/>
            <person name="Williamson S.C."/>
            <person name="Barbeau R.A."/>
            <person name="Hamilton E.P."/>
            <person name="Orias E."/>
        </authorList>
    </citation>
    <scope>NUCLEOTIDE SEQUENCE [LARGE SCALE GENOMIC DNA]</scope>
    <source>
        <strain evidence="4">SB210</strain>
    </source>
</reference>
<dbReference type="EMBL" id="GG662466">
    <property type="protein sequence ID" value="EAR83789.1"/>
    <property type="molecule type" value="Genomic_DNA"/>
</dbReference>
<dbReference type="GeneID" id="7829612"/>
<dbReference type="Proteomes" id="UP000009168">
    <property type="component" value="Unassembled WGS sequence"/>
</dbReference>
<dbReference type="HOGENOM" id="CLU_135923_0_0_1"/>